<dbReference type="EMBL" id="OCNJ01000001">
    <property type="protein sequence ID" value="SOD90862.1"/>
    <property type="molecule type" value="Genomic_DNA"/>
</dbReference>
<proteinExistence type="predicted"/>
<dbReference type="Gene3D" id="3.40.630.30">
    <property type="match status" value="1"/>
</dbReference>
<dbReference type="RefSeq" id="WP_097277554.1">
    <property type="nucleotide sequence ID" value="NZ_OCNJ01000001.1"/>
</dbReference>
<gene>
    <name evidence="2" type="ORF">SAMN05421508_101690</name>
</gene>
<dbReference type="PANTHER" id="PTHR36174">
    <property type="entry name" value="LIPID II:GLYCINE GLYCYLTRANSFERASE"/>
    <property type="match status" value="1"/>
</dbReference>
<accession>A0A286G5V8</accession>
<dbReference type="InterPro" id="IPR050644">
    <property type="entry name" value="PG_Glycine_Bridge_Synth"/>
</dbReference>
<feature type="domain" description="BioF2-like acetyltransferase" evidence="1">
    <location>
        <begin position="157"/>
        <end position="288"/>
    </location>
</feature>
<dbReference type="InterPro" id="IPR038740">
    <property type="entry name" value="BioF2-like_GNAT_dom"/>
</dbReference>
<dbReference type="OrthoDB" id="9773932at2"/>
<organism evidence="2 3">
    <name type="scientific">Caenispirillum bisanense</name>
    <dbReference type="NCBI Taxonomy" id="414052"/>
    <lineage>
        <taxon>Bacteria</taxon>
        <taxon>Pseudomonadati</taxon>
        <taxon>Pseudomonadota</taxon>
        <taxon>Alphaproteobacteria</taxon>
        <taxon>Rhodospirillales</taxon>
        <taxon>Novispirillaceae</taxon>
        <taxon>Caenispirillum</taxon>
    </lineage>
</organism>
<dbReference type="SUPFAM" id="SSF55729">
    <property type="entry name" value="Acyl-CoA N-acyltransferases (Nat)"/>
    <property type="match status" value="2"/>
</dbReference>
<sequence length="347" mass="38625">MLSYTVTELGDGTAAAERWDAFVDACPDATFFHRAGWKTVIERSFRQSCHFLMAERGGAICGILPLVLVRSRLFGTRLVSTGWGVAGGAVVAEDAAAAALDAAADALLRNTRAAYIEIRDPVRPHATWPKKDGLYATFDRAIEADEDACLKQIPRKQRAVVRKALTSADLGWRRDDDVDLCWSLFALGMRNLGTPVFGRDYFRHLKDVFGDDCDVLTVFDQGRPVSSVLNFYFRDRVMPFYTGADPVARGTGAADLMYWRLMREAAEHGYRVFDFGRSKTGTGPFAFKKNWGFEPRPVLHEFRLADGQAMPDVNPNNPKYARVIAAWKRLPLPVANTVGPWIGRQVG</sequence>
<dbReference type="Pfam" id="PF13480">
    <property type="entry name" value="Acetyltransf_6"/>
    <property type="match status" value="1"/>
</dbReference>
<keyword evidence="3" id="KW-1185">Reference proteome</keyword>
<reference evidence="2 3" key="1">
    <citation type="submission" date="2017-09" db="EMBL/GenBank/DDBJ databases">
        <authorList>
            <person name="Ehlers B."/>
            <person name="Leendertz F.H."/>
        </authorList>
    </citation>
    <scope>NUCLEOTIDE SEQUENCE [LARGE SCALE GENOMIC DNA]</scope>
    <source>
        <strain evidence="2 3">USBA 140</strain>
    </source>
</reference>
<dbReference type="Proteomes" id="UP000219621">
    <property type="component" value="Unassembled WGS sequence"/>
</dbReference>
<evidence type="ECO:0000313" key="2">
    <source>
        <dbReference type="EMBL" id="SOD90862.1"/>
    </source>
</evidence>
<name>A0A286G5V8_9PROT</name>
<dbReference type="AlphaFoldDB" id="A0A286G5V8"/>
<dbReference type="PANTHER" id="PTHR36174:SF1">
    <property type="entry name" value="LIPID II:GLYCINE GLYCYLTRANSFERASE"/>
    <property type="match status" value="1"/>
</dbReference>
<dbReference type="InterPro" id="IPR017469">
    <property type="entry name" value="PEP-CTERM_FemAB-rel"/>
</dbReference>
<dbReference type="InterPro" id="IPR016181">
    <property type="entry name" value="Acyl_CoA_acyltransferase"/>
</dbReference>
<protein>
    <submittedName>
        <fullName evidence="2">FemAB-related protein, PEP-CTERM system-associated</fullName>
    </submittedName>
</protein>
<dbReference type="NCBIfam" id="TIGR03019">
    <property type="entry name" value="pepcterm_femAB"/>
    <property type="match status" value="1"/>
</dbReference>
<evidence type="ECO:0000313" key="3">
    <source>
        <dbReference type="Proteomes" id="UP000219621"/>
    </source>
</evidence>
<evidence type="ECO:0000259" key="1">
    <source>
        <dbReference type="Pfam" id="PF13480"/>
    </source>
</evidence>